<organism evidence="1">
    <name type="scientific">Myoviridae sp. ctIty1</name>
    <dbReference type="NCBI Taxonomy" id="2827673"/>
    <lineage>
        <taxon>Viruses</taxon>
        <taxon>Duplodnaviria</taxon>
        <taxon>Heunggongvirae</taxon>
        <taxon>Uroviricota</taxon>
        <taxon>Caudoviricetes</taxon>
    </lineage>
</organism>
<reference evidence="1" key="1">
    <citation type="journal article" date="2021" name="Proc. Natl. Acad. Sci. U.S.A.">
        <title>A Catalog of Tens of Thousands of Viruses from Human Metagenomes Reveals Hidden Associations with Chronic Diseases.</title>
        <authorList>
            <person name="Tisza M.J."/>
            <person name="Buck C.B."/>
        </authorList>
    </citation>
    <scope>NUCLEOTIDE SEQUENCE</scope>
    <source>
        <strain evidence="1">CtIty1</strain>
    </source>
</reference>
<sequence>MRYLTKSGSVVEVSIVTLFALSKSVLNGSYVTIQDVAENVKYIFSKKGAYNILLDATLISFDLEEKEAYEKMLQHHFKIK</sequence>
<evidence type="ECO:0000313" key="1">
    <source>
        <dbReference type="EMBL" id="DAF62365.1"/>
    </source>
</evidence>
<name>A0A8S5TGD7_9CAUD</name>
<proteinExistence type="predicted"/>
<dbReference type="EMBL" id="BK032823">
    <property type="protein sequence ID" value="DAF62365.1"/>
    <property type="molecule type" value="Genomic_DNA"/>
</dbReference>
<protein>
    <submittedName>
        <fullName evidence="1">Uncharacterized protein</fullName>
    </submittedName>
</protein>
<accession>A0A8S5TGD7</accession>